<dbReference type="AlphaFoldDB" id="A0AAF0WMV2"/>
<dbReference type="InterPro" id="IPR052160">
    <property type="entry name" value="Gypsy_RT_Integrase-like"/>
</dbReference>
<reference evidence="2" key="2">
    <citation type="submission" date="2022-03" db="EMBL/GenBank/DDBJ databases">
        <title>Draft title - Genomic analysis of global carrot germplasm unveils the trajectory of domestication and the origin of high carotenoid orange carrot.</title>
        <authorList>
            <person name="Iorizzo M."/>
            <person name="Ellison S."/>
            <person name="Senalik D."/>
            <person name="Macko-Podgorni A."/>
            <person name="Grzebelus D."/>
            <person name="Bostan H."/>
            <person name="Rolling W."/>
            <person name="Curaba J."/>
            <person name="Simon P."/>
        </authorList>
    </citation>
    <scope>NUCLEOTIDE SEQUENCE</scope>
    <source>
        <tissue evidence="2">Leaf</tissue>
    </source>
</reference>
<evidence type="ECO:0000259" key="1">
    <source>
        <dbReference type="PROSITE" id="PS50994"/>
    </source>
</evidence>
<dbReference type="GO" id="GO:0003676">
    <property type="term" value="F:nucleic acid binding"/>
    <property type="evidence" value="ECO:0007669"/>
    <property type="project" value="InterPro"/>
</dbReference>
<dbReference type="InterPro" id="IPR001584">
    <property type="entry name" value="Integrase_cat-core"/>
</dbReference>
<reference evidence="2" key="1">
    <citation type="journal article" date="2016" name="Nat. Genet.">
        <title>A high-quality carrot genome assembly provides new insights into carotenoid accumulation and asterid genome evolution.</title>
        <authorList>
            <person name="Iorizzo M."/>
            <person name="Ellison S."/>
            <person name="Senalik D."/>
            <person name="Zeng P."/>
            <person name="Satapoomin P."/>
            <person name="Huang J."/>
            <person name="Bowman M."/>
            <person name="Iovene M."/>
            <person name="Sanseverino W."/>
            <person name="Cavagnaro P."/>
            <person name="Yildiz M."/>
            <person name="Macko-Podgorni A."/>
            <person name="Moranska E."/>
            <person name="Grzebelus E."/>
            <person name="Grzebelus D."/>
            <person name="Ashrafi H."/>
            <person name="Zheng Z."/>
            <person name="Cheng S."/>
            <person name="Spooner D."/>
            <person name="Van Deynze A."/>
            <person name="Simon P."/>
        </authorList>
    </citation>
    <scope>NUCLEOTIDE SEQUENCE</scope>
    <source>
        <tissue evidence="2">Leaf</tissue>
    </source>
</reference>
<evidence type="ECO:0000313" key="3">
    <source>
        <dbReference type="Proteomes" id="UP000077755"/>
    </source>
</evidence>
<dbReference type="InterPro" id="IPR012337">
    <property type="entry name" value="RNaseH-like_sf"/>
</dbReference>
<sequence length="244" mass="28317">MPRIVISDGGSHFCNRTIEALFRKYNITHKVSTPYHPQTNGQAEVSNREIKQILEKTVGSTRKDWSQQLDDALWAYRTAYKTPIGMSPYRIVYGKPCHLPVELEHKAYWAIKKFNMSLDEAGLHRKLQLSELEELRNEAYESARIYKEKTKNFHDKSIQRKNFEVGQKVLLYHSRLRLFPGKLRSRWIGPFEIVEVFSHGAVVIKKSNGEIFKVNGHRLKPYLEDPSNYIKESEALNDVIISGA</sequence>
<dbReference type="PROSITE" id="PS50994">
    <property type="entry name" value="INTEGRASE"/>
    <property type="match status" value="1"/>
</dbReference>
<name>A0AAF0WMV2_DAUCS</name>
<proteinExistence type="predicted"/>
<organism evidence="2 3">
    <name type="scientific">Daucus carota subsp. sativus</name>
    <name type="common">Carrot</name>
    <dbReference type="NCBI Taxonomy" id="79200"/>
    <lineage>
        <taxon>Eukaryota</taxon>
        <taxon>Viridiplantae</taxon>
        <taxon>Streptophyta</taxon>
        <taxon>Embryophyta</taxon>
        <taxon>Tracheophyta</taxon>
        <taxon>Spermatophyta</taxon>
        <taxon>Magnoliopsida</taxon>
        <taxon>eudicotyledons</taxon>
        <taxon>Gunneridae</taxon>
        <taxon>Pentapetalae</taxon>
        <taxon>asterids</taxon>
        <taxon>campanulids</taxon>
        <taxon>Apiales</taxon>
        <taxon>Apiaceae</taxon>
        <taxon>Apioideae</taxon>
        <taxon>Scandiceae</taxon>
        <taxon>Daucinae</taxon>
        <taxon>Daucus</taxon>
        <taxon>Daucus sect. Daucus</taxon>
    </lineage>
</organism>
<dbReference type="PANTHER" id="PTHR47266">
    <property type="entry name" value="ENDONUCLEASE-RELATED"/>
    <property type="match status" value="1"/>
</dbReference>
<dbReference type="EMBL" id="CP093345">
    <property type="protein sequence ID" value="WOG92241.1"/>
    <property type="molecule type" value="Genomic_DNA"/>
</dbReference>
<feature type="domain" description="Integrase catalytic" evidence="1">
    <location>
        <begin position="1"/>
        <end position="96"/>
    </location>
</feature>
<evidence type="ECO:0000313" key="2">
    <source>
        <dbReference type="EMBL" id="WOG92241.1"/>
    </source>
</evidence>
<dbReference type="InterPro" id="IPR036397">
    <property type="entry name" value="RNaseH_sf"/>
</dbReference>
<protein>
    <recommendedName>
        <fullName evidence="1">Integrase catalytic domain-containing protein</fullName>
    </recommendedName>
</protein>
<keyword evidence="3" id="KW-1185">Reference proteome</keyword>
<dbReference type="Proteomes" id="UP000077755">
    <property type="component" value="Chromosome 3"/>
</dbReference>
<dbReference type="GO" id="GO:0015074">
    <property type="term" value="P:DNA integration"/>
    <property type="evidence" value="ECO:0007669"/>
    <property type="project" value="InterPro"/>
</dbReference>
<dbReference type="Gene3D" id="3.30.420.10">
    <property type="entry name" value="Ribonuclease H-like superfamily/Ribonuclease H"/>
    <property type="match status" value="1"/>
</dbReference>
<dbReference type="SUPFAM" id="SSF53098">
    <property type="entry name" value="Ribonuclease H-like"/>
    <property type="match status" value="1"/>
</dbReference>
<gene>
    <name evidence="2" type="ORF">DCAR_0311504</name>
</gene>
<accession>A0AAF0WMV2</accession>